<accession>A0A533IBC5</accession>
<protein>
    <submittedName>
        <fullName evidence="2">Transglutaminase family protein</fullName>
    </submittedName>
</protein>
<dbReference type="SMART" id="SM00460">
    <property type="entry name" value="TGc"/>
    <property type="match status" value="1"/>
</dbReference>
<organism evidence="2 3">
    <name type="scientific">Paracoccus denitrificans</name>
    <dbReference type="NCBI Taxonomy" id="266"/>
    <lineage>
        <taxon>Bacteria</taxon>
        <taxon>Pseudomonadati</taxon>
        <taxon>Pseudomonadota</taxon>
        <taxon>Alphaproteobacteria</taxon>
        <taxon>Rhodobacterales</taxon>
        <taxon>Paracoccaceae</taxon>
        <taxon>Paracoccus</taxon>
    </lineage>
</organism>
<dbReference type="InterPro" id="IPR013589">
    <property type="entry name" value="Bac_transglu_N"/>
</dbReference>
<reference evidence="2 3" key="1">
    <citation type="journal article" date="2017" name="Nat. Commun.">
        <title>In situ click chemistry generation of cyclooxygenase-2 inhibitors.</title>
        <authorList>
            <person name="Bhardwaj A."/>
            <person name="Kaur J."/>
            <person name="Wuest M."/>
            <person name="Wuest F."/>
        </authorList>
    </citation>
    <scope>NUCLEOTIDE SEQUENCE [LARGE SCALE GENOMIC DNA]</scope>
    <source>
        <strain evidence="2">S2_012_000_R3_94</strain>
    </source>
</reference>
<feature type="domain" description="Transglutaminase-like" evidence="1">
    <location>
        <begin position="159"/>
        <end position="224"/>
    </location>
</feature>
<dbReference type="PANTHER" id="PTHR33490">
    <property type="entry name" value="BLR5614 PROTEIN-RELATED"/>
    <property type="match status" value="1"/>
</dbReference>
<dbReference type="Pfam" id="PF08379">
    <property type="entry name" value="Bact_transglu_N"/>
    <property type="match status" value="1"/>
</dbReference>
<dbReference type="Proteomes" id="UP000315344">
    <property type="component" value="Unassembled WGS sequence"/>
</dbReference>
<gene>
    <name evidence="2" type="ORF">DI616_05810</name>
</gene>
<sequence length="270" mass="29107">MRLKITHHSVYNYEQPVQFGVQSLRLTPSVFQGQKVMDWTISMGDAGEAGAGFRDGAGDWVQLWTLRGPVQQVPVRIEGIVETTDLAGVLKGHREMINPLAYLRNTDATEPDEALRDLAAGPSADLSPLDRAHELSRIVYDNVAYQSGVTDLNTSAAEALAIGAGVCQDHAQVLMTLARLRDMPARYVSGYLHADAEGLAHEAAHAWAEIFVEGLGWVGFDAANRTCPNDLYVRTGSGLDARDAAPIRGVTVMGGAEKLDVQVAVEKVDA</sequence>
<evidence type="ECO:0000313" key="2">
    <source>
        <dbReference type="EMBL" id="TKW67824.1"/>
    </source>
</evidence>
<dbReference type="Pfam" id="PF01841">
    <property type="entry name" value="Transglut_core"/>
    <property type="match status" value="1"/>
</dbReference>
<evidence type="ECO:0000313" key="3">
    <source>
        <dbReference type="Proteomes" id="UP000315344"/>
    </source>
</evidence>
<dbReference type="EMBL" id="VAFL01000003">
    <property type="protein sequence ID" value="TKW67824.1"/>
    <property type="molecule type" value="Genomic_DNA"/>
</dbReference>
<proteinExistence type="predicted"/>
<dbReference type="SUPFAM" id="SSF54001">
    <property type="entry name" value="Cysteine proteinases"/>
    <property type="match status" value="1"/>
</dbReference>
<dbReference type="Gene3D" id="3.10.620.30">
    <property type="match status" value="1"/>
</dbReference>
<dbReference type="AlphaFoldDB" id="A0A533IBC5"/>
<name>A0A533IBC5_PARDE</name>
<dbReference type="InterPro" id="IPR002931">
    <property type="entry name" value="Transglutaminase-like"/>
</dbReference>
<evidence type="ECO:0000259" key="1">
    <source>
        <dbReference type="SMART" id="SM00460"/>
    </source>
</evidence>
<dbReference type="InterPro" id="IPR038765">
    <property type="entry name" value="Papain-like_cys_pep_sf"/>
</dbReference>
<dbReference type="PANTHER" id="PTHR33490:SF6">
    <property type="entry name" value="SLL1049 PROTEIN"/>
    <property type="match status" value="1"/>
</dbReference>
<comment type="caution">
    <text evidence="2">The sequence shown here is derived from an EMBL/GenBank/DDBJ whole genome shotgun (WGS) entry which is preliminary data.</text>
</comment>